<dbReference type="EMBL" id="MU006094">
    <property type="protein sequence ID" value="KAF2839498.1"/>
    <property type="molecule type" value="Genomic_DNA"/>
</dbReference>
<comment type="caution">
    <text evidence="4">The sequence shown here is derived from an EMBL/GenBank/DDBJ whole genome shotgun (WGS) entry which is preliminary data.</text>
</comment>
<dbReference type="PROSITE" id="PS50053">
    <property type="entry name" value="UBIQUITIN_2"/>
    <property type="match status" value="1"/>
</dbReference>
<dbReference type="Pfam" id="PF13373">
    <property type="entry name" value="Dsc3_C"/>
    <property type="match status" value="1"/>
</dbReference>
<dbReference type="OrthoDB" id="2556122at2759"/>
<dbReference type="Gene3D" id="3.10.20.90">
    <property type="entry name" value="Phosphatidylinositol 3-kinase Catalytic Subunit, Chain A, domain 1"/>
    <property type="match status" value="1"/>
</dbReference>
<proteinExistence type="predicted"/>
<dbReference type="SUPFAM" id="SSF54236">
    <property type="entry name" value="Ubiquitin-like"/>
    <property type="match status" value="1"/>
</dbReference>
<keyword evidence="5" id="KW-1185">Reference proteome</keyword>
<feature type="compositionally biased region" description="Low complexity" evidence="1">
    <location>
        <begin position="85"/>
        <end position="94"/>
    </location>
</feature>
<dbReference type="PANTHER" id="PTHR28049">
    <property type="entry name" value="TRANSMEMBRANE PROTEIN YOR223W"/>
    <property type="match status" value="1"/>
</dbReference>
<keyword evidence="2" id="KW-0812">Transmembrane</keyword>
<accession>A0A9P4SBA5</accession>
<dbReference type="InterPro" id="IPR045226">
    <property type="entry name" value="Dsc3"/>
</dbReference>
<reference evidence="4" key="1">
    <citation type="journal article" date="2020" name="Stud. Mycol.">
        <title>101 Dothideomycetes genomes: a test case for predicting lifestyles and emergence of pathogens.</title>
        <authorList>
            <person name="Haridas S."/>
            <person name="Albert R."/>
            <person name="Binder M."/>
            <person name="Bloem J."/>
            <person name="Labutti K."/>
            <person name="Salamov A."/>
            <person name="Andreopoulos B."/>
            <person name="Baker S."/>
            <person name="Barry K."/>
            <person name="Bills G."/>
            <person name="Bluhm B."/>
            <person name="Cannon C."/>
            <person name="Castanera R."/>
            <person name="Culley D."/>
            <person name="Daum C."/>
            <person name="Ezra D."/>
            <person name="Gonzalez J."/>
            <person name="Henrissat B."/>
            <person name="Kuo A."/>
            <person name="Liang C."/>
            <person name="Lipzen A."/>
            <person name="Lutzoni F."/>
            <person name="Magnuson J."/>
            <person name="Mondo S."/>
            <person name="Nolan M."/>
            <person name="Ohm R."/>
            <person name="Pangilinan J."/>
            <person name="Park H.-J."/>
            <person name="Ramirez L."/>
            <person name="Alfaro M."/>
            <person name="Sun H."/>
            <person name="Tritt A."/>
            <person name="Yoshinaga Y."/>
            <person name="Zwiers L.-H."/>
            <person name="Turgeon B."/>
            <person name="Goodwin S."/>
            <person name="Spatafora J."/>
            <person name="Crous P."/>
            <person name="Grigoriev I."/>
        </authorList>
    </citation>
    <scope>NUCLEOTIDE SEQUENCE</scope>
    <source>
        <strain evidence="4">CBS 101060</strain>
    </source>
</reference>
<dbReference type="Pfam" id="PF10302">
    <property type="entry name" value="Dsc3_N"/>
    <property type="match status" value="1"/>
</dbReference>
<feature type="domain" description="Ubiquitin-like" evidence="3">
    <location>
        <begin position="12"/>
        <end position="74"/>
    </location>
</feature>
<protein>
    <recommendedName>
        <fullName evidence="3">Ubiquitin-like domain-containing protein</fullName>
    </recommendedName>
</protein>
<feature type="transmembrane region" description="Helical" evidence="2">
    <location>
        <begin position="292"/>
        <end position="310"/>
    </location>
</feature>
<dbReference type="InterPro" id="IPR000626">
    <property type="entry name" value="Ubiquitin-like_dom"/>
</dbReference>
<feature type="region of interest" description="Disordered" evidence="1">
    <location>
        <begin position="71"/>
        <end position="120"/>
    </location>
</feature>
<organism evidence="4 5">
    <name type="scientific">Patellaria atrata CBS 101060</name>
    <dbReference type="NCBI Taxonomy" id="1346257"/>
    <lineage>
        <taxon>Eukaryota</taxon>
        <taxon>Fungi</taxon>
        <taxon>Dikarya</taxon>
        <taxon>Ascomycota</taxon>
        <taxon>Pezizomycotina</taxon>
        <taxon>Dothideomycetes</taxon>
        <taxon>Dothideomycetes incertae sedis</taxon>
        <taxon>Patellariales</taxon>
        <taxon>Patellariaceae</taxon>
        <taxon>Patellaria</taxon>
    </lineage>
</organism>
<keyword evidence="2" id="KW-0472">Membrane</keyword>
<dbReference type="Proteomes" id="UP000799429">
    <property type="component" value="Unassembled WGS sequence"/>
</dbReference>
<sequence length="311" mass="33791">MADSAVFPEQLLYIIIRFSASISDLPLTISTPYTLTTLSLKLLIRSSLPPNEASKRLRLIYSGKVLTDTASLSSSLNLPPPPSNTPESSNPSNPKGKGKAPLREDNTETPSTSKSPPRRVYIHCSISDDLTPAELEAEAADAFSSESKLRSRHTEKVVGSSNAASASTHSTRSTSAPPQGFDRLLSAGFSAAEVASLRSQFLSNVAYTRTSNNLPNGEELRRLEERWLDNSAQDDARATTQGNGEGWGNSFGNDEQGLDDLIYGTIMGFFWPLGVLTWAVREDGVWSRRRQLAILVGVGVNVMFGVIRWMA</sequence>
<name>A0A9P4SBA5_9PEZI</name>
<feature type="compositionally biased region" description="Basic and acidic residues" evidence="1">
    <location>
        <begin position="147"/>
        <end position="156"/>
    </location>
</feature>
<feature type="compositionally biased region" description="Low complexity" evidence="1">
    <location>
        <begin position="160"/>
        <end position="176"/>
    </location>
</feature>
<gene>
    <name evidence="4" type="ORF">M501DRAFT_932742</name>
</gene>
<dbReference type="GO" id="GO:0005783">
    <property type="term" value="C:endoplasmic reticulum"/>
    <property type="evidence" value="ECO:0007669"/>
    <property type="project" value="TreeGrafter"/>
</dbReference>
<feature type="transmembrane region" description="Helical" evidence="2">
    <location>
        <begin position="261"/>
        <end position="280"/>
    </location>
</feature>
<dbReference type="AlphaFoldDB" id="A0A9P4SBA5"/>
<feature type="region of interest" description="Disordered" evidence="1">
    <location>
        <begin position="142"/>
        <end position="179"/>
    </location>
</feature>
<evidence type="ECO:0000256" key="1">
    <source>
        <dbReference type="SAM" id="MobiDB-lite"/>
    </source>
</evidence>
<dbReference type="InterPro" id="IPR025390">
    <property type="entry name" value="Dsc3_C"/>
</dbReference>
<evidence type="ECO:0000313" key="4">
    <source>
        <dbReference type="EMBL" id="KAF2839498.1"/>
    </source>
</evidence>
<keyword evidence="2" id="KW-1133">Transmembrane helix</keyword>
<dbReference type="PANTHER" id="PTHR28049:SF1">
    <property type="entry name" value="DSC E3 UBIQUITIN LIGASE COMPLEX SUBUNIT 3"/>
    <property type="match status" value="1"/>
</dbReference>
<evidence type="ECO:0000259" key="3">
    <source>
        <dbReference type="PROSITE" id="PS50053"/>
    </source>
</evidence>
<evidence type="ECO:0000313" key="5">
    <source>
        <dbReference type="Proteomes" id="UP000799429"/>
    </source>
</evidence>
<dbReference type="GO" id="GO:0044695">
    <property type="term" value="C:Dsc E3 ubiquitin ligase complex"/>
    <property type="evidence" value="ECO:0007669"/>
    <property type="project" value="InterPro"/>
</dbReference>
<evidence type="ECO:0000256" key="2">
    <source>
        <dbReference type="SAM" id="Phobius"/>
    </source>
</evidence>
<dbReference type="InterPro" id="IPR019413">
    <property type="entry name" value="Dsc3_ub-like_dom"/>
</dbReference>
<dbReference type="InterPro" id="IPR029071">
    <property type="entry name" value="Ubiquitin-like_domsf"/>
</dbReference>